<evidence type="ECO:0000256" key="3">
    <source>
        <dbReference type="ARBA" id="ARBA00011903"/>
    </source>
</evidence>
<dbReference type="SUPFAM" id="SSF52540">
    <property type="entry name" value="P-loop containing nucleoside triphosphate hydrolases"/>
    <property type="match status" value="1"/>
</dbReference>
<dbReference type="Pfam" id="PF13807">
    <property type="entry name" value="GNVR"/>
    <property type="match status" value="1"/>
</dbReference>
<dbReference type="PATRIC" id="fig|1339316.3.peg.3118"/>
<comment type="similarity">
    <text evidence="1">Belongs to the CpsD/CapB family.</text>
</comment>
<feature type="domain" description="AAA" evidence="11">
    <location>
        <begin position="589"/>
        <end position="721"/>
    </location>
</feature>
<keyword evidence="10" id="KW-0472">Membrane</keyword>
<keyword evidence="7" id="KW-0067">ATP-binding</keyword>
<dbReference type="RefSeq" id="WP_005798525.1">
    <property type="nucleotide sequence ID" value="NZ_JGDB01000202.1"/>
</dbReference>
<keyword evidence="10" id="KW-1133">Transmembrane helix</keyword>
<name>A0A015VVM4_BACFG</name>
<evidence type="ECO:0000256" key="9">
    <source>
        <dbReference type="ARBA" id="ARBA00051245"/>
    </source>
</evidence>
<evidence type="ECO:0000259" key="12">
    <source>
        <dbReference type="Pfam" id="PF13807"/>
    </source>
</evidence>
<dbReference type="GO" id="GO:0005524">
    <property type="term" value="F:ATP binding"/>
    <property type="evidence" value="ECO:0007669"/>
    <property type="project" value="UniProtKB-KW"/>
</dbReference>
<organism evidence="13 14">
    <name type="scientific">Bacteroides fragilis str. 3998T(B)3</name>
    <dbReference type="NCBI Taxonomy" id="1339316"/>
    <lineage>
        <taxon>Bacteria</taxon>
        <taxon>Pseudomonadati</taxon>
        <taxon>Bacteroidota</taxon>
        <taxon>Bacteroidia</taxon>
        <taxon>Bacteroidales</taxon>
        <taxon>Bacteroidaceae</taxon>
        <taxon>Bacteroides</taxon>
    </lineage>
</organism>
<dbReference type="PANTHER" id="PTHR32309:SF13">
    <property type="entry name" value="FERRIC ENTEROBACTIN TRANSPORT PROTEIN FEPE"/>
    <property type="match status" value="1"/>
</dbReference>
<sequence>MKEDLYDDLYEEKEEKIDFHALLFRYVIRWPWFVASVIICLAGAWLHLRQTTPVYNISASVIIKDDKKGGNSGGNLAALEGLGLVNSVSNIDNEIEILRSKTLVKHVVSELNLYTTYSVKGSFNEVELYKSSPVLVGLTPQEADRLPGPAVFELTLSPGNRLDVKATVGETSYNKKFSKLPGLLVTPAGTFTFTLAGDSAGVSEPQTLTAVVSNPMQTAKRYAAALSVEPTSKTTSIVIVSLKNTNKRRGEDFINRLIEVYNRNTNNDKNEVAEKTEEFIAGRIRIINDELFSTEKELETFKRDAGLTDLASDAQLAVSENSAYEKQRVENGTQLNLVRYLAEYISAPDKINAVLPVNVGLTDQSLSSLIGQYNEMVLQRNRLLRNSSESNPVIVNLDSGIRAMRENILTTIHSVQKGLLITKADLDRQASKFNRRISNAPAQERQFVSISRQQEIKAGLYLMLLQKREENSIALAATANNAKIVDEAMADNGPVSPKTKTIYMIALVMGMGIPVAIIYVMGLLQFRIEGRADVEKLTSAPIIGDIPLAEEGNGKAGGIAVRENENSLMAETFRGIRTNLQFMLGEENKVILVTSTISGEGKTFVATNLAISLSLLGKKVVIVGLDIRKPGLNKVFNLSQKEKGITQFLAGPQTTDLMSMVQPSGISRTLSILPGGTVPPNPTELLARQALVEAIDILKKHFDYIVLDTAPIGMVTDTQIIARVADLSVYVCRADYTHKADYTLLEDLRLGNKLPNLCTVINGLDMKKRKYGYYYGYGKYGRYYGYGKKYGYGYGYGQKHN</sequence>
<keyword evidence="10" id="KW-0812">Transmembrane</keyword>
<keyword evidence="6" id="KW-0418">Kinase</keyword>
<dbReference type="PANTHER" id="PTHR32309">
    <property type="entry name" value="TYROSINE-PROTEIN KINASE"/>
    <property type="match status" value="1"/>
</dbReference>
<dbReference type="GO" id="GO:0005886">
    <property type="term" value="C:plasma membrane"/>
    <property type="evidence" value="ECO:0007669"/>
    <property type="project" value="TreeGrafter"/>
</dbReference>
<keyword evidence="4" id="KW-0808">Transferase</keyword>
<dbReference type="InterPro" id="IPR050445">
    <property type="entry name" value="Bact_polysacc_biosynth/exp"/>
</dbReference>
<evidence type="ECO:0000256" key="4">
    <source>
        <dbReference type="ARBA" id="ARBA00022679"/>
    </source>
</evidence>
<dbReference type="Pfam" id="PF13614">
    <property type="entry name" value="AAA_31"/>
    <property type="match status" value="1"/>
</dbReference>
<dbReference type="Proteomes" id="UP000020773">
    <property type="component" value="Unassembled WGS sequence"/>
</dbReference>
<comment type="caution">
    <text evidence="13">The sequence shown here is derived from an EMBL/GenBank/DDBJ whole genome shotgun (WGS) entry which is preliminary data.</text>
</comment>
<dbReference type="InterPro" id="IPR005702">
    <property type="entry name" value="Wzc-like_C"/>
</dbReference>
<dbReference type="FunFam" id="3.40.50.300:FF:000527">
    <property type="entry name" value="Tyrosine-protein kinase etk"/>
    <property type="match status" value="1"/>
</dbReference>
<dbReference type="CDD" id="cd05387">
    <property type="entry name" value="BY-kinase"/>
    <property type="match status" value="1"/>
</dbReference>
<keyword evidence="8" id="KW-0829">Tyrosine-protein kinase</keyword>
<proteinExistence type="inferred from homology"/>
<evidence type="ECO:0000313" key="13">
    <source>
        <dbReference type="EMBL" id="EXY90038.1"/>
    </source>
</evidence>
<dbReference type="EC" id="2.7.10.2" evidence="3"/>
<evidence type="ECO:0000256" key="8">
    <source>
        <dbReference type="ARBA" id="ARBA00023137"/>
    </source>
</evidence>
<dbReference type="Gene3D" id="3.40.50.300">
    <property type="entry name" value="P-loop containing nucleotide triphosphate hydrolases"/>
    <property type="match status" value="1"/>
</dbReference>
<comment type="catalytic activity">
    <reaction evidence="9">
        <text>L-tyrosyl-[protein] + ATP = O-phospho-L-tyrosyl-[protein] + ADP + H(+)</text>
        <dbReference type="Rhea" id="RHEA:10596"/>
        <dbReference type="Rhea" id="RHEA-COMP:10136"/>
        <dbReference type="Rhea" id="RHEA-COMP:20101"/>
        <dbReference type="ChEBI" id="CHEBI:15378"/>
        <dbReference type="ChEBI" id="CHEBI:30616"/>
        <dbReference type="ChEBI" id="CHEBI:46858"/>
        <dbReference type="ChEBI" id="CHEBI:61978"/>
        <dbReference type="ChEBI" id="CHEBI:456216"/>
        <dbReference type="EC" id="2.7.10.2"/>
    </reaction>
</comment>
<dbReference type="InterPro" id="IPR032807">
    <property type="entry name" value="GNVR"/>
</dbReference>
<protein>
    <recommendedName>
        <fullName evidence="3">non-specific protein-tyrosine kinase</fullName>
        <ecNumber evidence="3">2.7.10.2</ecNumber>
    </recommendedName>
</protein>
<keyword evidence="5" id="KW-0547">Nucleotide-binding</keyword>
<dbReference type="InterPro" id="IPR025669">
    <property type="entry name" value="AAA_dom"/>
</dbReference>
<evidence type="ECO:0000256" key="7">
    <source>
        <dbReference type="ARBA" id="ARBA00022840"/>
    </source>
</evidence>
<dbReference type="EMBL" id="JGDB01000202">
    <property type="protein sequence ID" value="EXY90038.1"/>
    <property type="molecule type" value="Genomic_DNA"/>
</dbReference>
<evidence type="ECO:0000256" key="1">
    <source>
        <dbReference type="ARBA" id="ARBA00007316"/>
    </source>
</evidence>
<reference evidence="13 14" key="1">
    <citation type="submission" date="2014-02" db="EMBL/GenBank/DDBJ databases">
        <authorList>
            <person name="Sears C."/>
            <person name="Carroll K."/>
            <person name="Sack B.R."/>
            <person name="Qadri F."/>
            <person name="Myers L.L."/>
            <person name="Chung G.-T."/>
            <person name="Escheverria P."/>
            <person name="Fraser C.M."/>
            <person name="Sadzewicz L."/>
            <person name="Shefchek K.A."/>
            <person name="Tallon L."/>
            <person name="Das S.P."/>
            <person name="Daugherty S."/>
            <person name="Mongodin E.F."/>
        </authorList>
    </citation>
    <scope>NUCLEOTIDE SEQUENCE [LARGE SCALE GENOMIC DNA]</scope>
    <source>
        <strain evidence="14">3998T(B)3</strain>
    </source>
</reference>
<gene>
    <name evidence="13" type="ORF">M125_3280</name>
</gene>
<dbReference type="GO" id="GO:0042802">
    <property type="term" value="F:identical protein binding"/>
    <property type="evidence" value="ECO:0007669"/>
    <property type="project" value="UniProtKB-ARBA"/>
</dbReference>
<feature type="domain" description="Tyrosine-protein kinase G-rich" evidence="12">
    <location>
        <begin position="444"/>
        <end position="519"/>
    </location>
</feature>
<evidence type="ECO:0000256" key="2">
    <source>
        <dbReference type="ARBA" id="ARBA00008883"/>
    </source>
</evidence>
<feature type="transmembrane region" description="Helical" evidence="10">
    <location>
        <begin position="502"/>
        <end position="524"/>
    </location>
</feature>
<accession>A0A015VVM4</accession>
<evidence type="ECO:0000256" key="5">
    <source>
        <dbReference type="ARBA" id="ARBA00022741"/>
    </source>
</evidence>
<dbReference type="GO" id="GO:0004715">
    <property type="term" value="F:non-membrane spanning protein tyrosine kinase activity"/>
    <property type="evidence" value="ECO:0007669"/>
    <property type="project" value="UniProtKB-EC"/>
</dbReference>
<evidence type="ECO:0000259" key="11">
    <source>
        <dbReference type="Pfam" id="PF13614"/>
    </source>
</evidence>
<evidence type="ECO:0000313" key="14">
    <source>
        <dbReference type="Proteomes" id="UP000020773"/>
    </source>
</evidence>
<dbReference type="NCBIfam" id="TIGR01007">
    <property type="entry name" value="eps_fam"/>
    <property type="match status" value="1"/>
</dbReference>
<dbReference type="InterPro" id="IPR027417">
    <property type="entry name" value="P-loop_NTPase"/>
</dbReference>
<evidence type="ECO:0000256" key="6">
    <source>
        <dbReference type="ARBA" id="ARBA00022777"/>
    </source>
</evidence>
<feature type="transmembrane region" description="Helical" evidence="10">
    <location>
        <begin position="30"/>
        <end position="48"/>
    </location>
</feature>
<evidence type="ECO:0000256" key="10">
    <source>
        <dbReference type="SAM" id="Phobius"/>
    </source>
</evidence>
<comment type="similarity">
    <text evidence="2">Belongs to the etk/wzc family.</text>
</comment>
<dbReference type="AlphaFoldDB" id="A0A015VVM4"/>